<dbReference type="Pfam" id="PF13472">
    <property type="entry name" value="Lipase_GDSL_2"/>
    <property type="match status" value="1"/>
</dbReference>
<evidence type="ECO:0000313" key="2">
    <source>
        <dbReference type="EMBL" id="MDU0205545.1"/>
    </source>
</evidence>
<name>A0ABU3RML8_9BACL</name>
<reference evidence="2 3" key="1">
    <citation type="submission" date="2023-10" db="EMBL/GenBank/DDBJ databases">
        <title>Paenibacillus strain PFR10 Genome sequencing and assembly.</title>
        <authorList>
            <person name="Kim I."/>
        </authorList>
    </citation>
    <scope>NUCLEOTIDE SEQUENCE [LARGE SCALE GENOMIC DNA]</scope>
    <source>
        <strain evidence="2 3">PFR10</strain>
    </source>
</reference>
<dbReference type="InterPro" id="IPR045136">
    <property type="entry name" value="Iah1-like"/>
</dbReference>
<dbReference type="EMBL" id="JAWCUD010000014">
    <property type="protein sequence ID" value="MDU0205545.1"/>
    <property type="molecule type" value="Genomic_DNA"/>
</dbReference>
<evidence type="ECO:0000313" key="3">
    <source>
        <dbReference type="Proteomes" id="UP001260980"/>
    </source>
</evidence>
<gene>
    <name evidence="2" type="ORF">RQP52_31160</name>
</gene>
<dbReference type="PANTHER" id="PTHR14209">
    <property type="entry name" value="ISOAMYL ACETATE-HYDROLYZING ESTERASE 1"/>
    <property type="match status" value="1"/>
</dbReference>
<dbReference type="RefSeq" id="WP_315955447.1">
    <property type="nucleotide sequence ID" value="NZ_JAWCUD010000014.1"/>
</dbReference>
<organism evidence="2 3">
    <name type="scientific">Paenibacillus violae</name>
    <dbReference type="NCBI Taxonomy" id="3077234"/>
    <lineage>
        <taxon>Bacteria</taxon>
        <taxon>Bacillati</taxon>
        <taxon>Bacillota</taxon>
        <taxon>Bacilli</taxon>
        <taxon>Bacillales</taxon>
        <taxon>Paenibacillaceae</taxon>
        <taxon>Paenibacillus</taxon>
    </lineage>
</organism>
<dbReference type="Proteomes" id="UP001260980">
    <property type="component" value="Unassembled WGS sequence"/>
</dbReference>
<dbReference type="InterPro" id="IPR036514">
    <property type="entry name" value="SGNH_hydro_sf"/>
</dbReference>
<comment type="caution">
    <text evidence="2">The sequence shown here is derived from an EMBL/GenBank/DDBJ whole genome shotgun (WGS) entry which is preliminary data.</text>
</comment>
<dbReference type="PANTHER" id="PTHR14209:SF19">
    <property type="entry name" value="ISOAMYL ACETATE-HYDROLYZING ESTERASE 1 HOMOLOG"/>
    <property type="match status" value="1"/>
</dbReference>
<dbReference type="InterPro" id="IPR013830">
    <property type="entry name" value="SGNH_hydro"/>
</dbReference>
<accession>A0ABU3RML8</accession>
<dbReference type="SUPFAM" id="SSF52266">
    <property type="entry name" value="SGNH hydrolase"/>
    <property type="match status" value="1"/>
</dbReference>
<proteinExistence type="predicted"/>
<dbReference type="Gene3D" id="3.40.50.1110">
    <property type="entry name" value="SGNH hydrolase"/>
    <property type="match status" value="1"/>
</dbReference>
<keyword evidence="3" id="KW-1185">Reference proteome</keyword>
<protein>
    <submittedName>
        <fullName evidence="2">GDSL-type esterase/lipase family protein</fullName>
    </submittedName>
</protein>
<feature type="domain" description="SGNH hydrolase-type esterase" evidence="1">
    <location>
        <begin position="5"/>
        <end position="173"/>
    </location>
</feature>
<evidence type="ECO:0000259" key="1">
    <source>
        <dbReference type="Pfam" id="PF13472"/>
    </source>
</evidence>
<sequence length="195" mass="22010">MKLVCFGDSITSRTEGYARPLLTIKLASKLGEEWEIMNAGVPGNNTFDAIERIQSDVLPHNPDLVTVLFGANDAAHHKRVQLLDYKRNLTDIVTILSPAKVILISPAPVDEKLQHARTNLVLKEYAEAVREVSEATGSQFIDFFSKMMGFHHLSELLKGQRNDGLHFGELGYEYLSDEIKKEVFIYERRNGHART</sequence>